<reference evidence="9 10" key="1">
    <citation type="submission" date="2021-06" db="EMBL/GenBank/DDBJ databases">
        <title>Sphingomonas sp. XMGL2, whole genome shotgun sequencing project.</title>
        <authorList>
            <person name="Zhao G."/>
            <person name="Shen L."/>
        </authorList>
    </citation>
    <scope>NUCLEOTIDE SEQUENCE [LARGE SCALE GENOMIC DNA]</scope>
    <source>
        <strain evidence="9 10">XMGL2</strain>
    </source>
</reference>
<dbReference type="Pfam" id="PF02687">
    <property type="entry name" value="FtsX"/>
    <property type="match status" value="2"/>
</dbReference>
<keyword evidence="4 6" id="KW-1133">Transmembrane helix</keyword>
<accession>A0ABS6BDB1</accession>
<evidence type="ECO:0000256" key="1">
    <source>
        <dbReference type="ARBA" id="ARBA00004651"/>
    </source>
</evidence>
<feature type="transmembrane region" description="Helical" evidence="6">
    <location>
        <begin position="752"/>
        <end position="777"/>
    </location>
</feature>
<keyword evidence="5 6" id="KW-0472">Membrane</keyword>
<evidence type="ECO:0000259" key="8">
    <source>
        <dbReference type="Pfam" id="PF12704"/>
    </source>
</evidence>
<comment type="caution">
    <text evidence="9">The sequence shown here is derived from an EMBL/GenBank/DDBJ whole genome shotgun (WGS) entry which is preliminary data.</text>
</comment>
<dbReference type="Pfam" id="PF12704">
    <property type="entry name" value="MacB_PCD"/>
    <property type="match status" value="1"/>
</dbReference>
<evidence type="ECO:0000259" key="7">
    <source>
        <dbReference type="Pfam" id="PF02687"/>
    </source>
</evidence>
<evidence type="ECO:0000256" key="5">
    <source>
        <dbReference type="ARBA" id="ARBA00023136"/>
    </source>
</evidence>
<name>A0ABS6BDB1_9SPHN</name>
<evidence type="ECO:0000256" key="6">
    <source>
        <dbReference type="SAM" id="Phobius"/>
    </source>
</evidence>
<feature type="transmembrane region" description="Helical" evidence="6">
    <location>
        <begin position="343"/>
        <end position="363"/>
    </location>
</feature>
<dbReference type="InterPro" id="IPR038766">
    <property type="entry name" value="Membrane_comp_ABC_pdt"/>
</dbReference>
<feature type="transmembrane region" description="Helical" evidence="6">
    <location>
        <begin position="254"/>
        <end position="278"/>
    </location>
</feature>
<evidence type="ECO:0000256" key="4">
    <source>
        <dbReference type="ARBA" id="ARBA00022989"/>
    </source>
</evidence>
<gene>
    <name evidence="9" type="ORF">KOF26_00380</name>
</gene>
<evidence type="ECO:0000256" key="2">
    <source>
        <dbReference type="ARBA" id="ARBA00022475"/>
    </source>
</evidence>
<feature type="transmembrane region" description="Helical" evidence="6">
    <location>
        <begin position="299"/>
        <end position="323"/>
    </location>
</feature>
<evidence type="ECO:0000256" key="3">
    <source>
        <dbReference type="ARBA" id="ARBA00022692"/>
    </source>
</evidence>
<keyword evidence="3 6" id="KW-0812">Transmembrane</keyword>
<feature type="transmembrane region" description="Helical" evidence="6">
    <location>
        <begin position="707"/>
        <end position="731"/>
    </location>
</feature>
<dbReference type="PANTHER" id="PTHR30287:SF1">
    <property type="entry name" value="INNER MEMBRANE PROTEIN"/>
    <property type="match status" value="1"/>
</dbReference>
<feature type="domain" description="ABC3 transporter permease C-terminal" evidence="7">
    <location>
        <begin position="258"/>
        <end position="373"/>
    </location>
</feature>
<sequence>MNAALRLGLRDLRGGIGGLRLLAICLLLGVAALAGVGSLSAAILSGLAAAGQGIVGGDIEMRVSQRRAAPDELAAFARTGLVSETIRMRAMASRLDGAETALVELKGVDARYPLYGSFRLAPGALRARPGPGEVAVAPALADRLRLRIGDSVRIGDARLRLIGFVAEEPDRLGEGFTLGPVAIAGMDTLHQTGLVMPGSLYQARYRIKLPPAIADAHATAEALERRFPLGGWETRDRTNAAPSLRRFITRLGQFLSLVGLAALAVAGIGVGNGVSSWLDGKRRGIAVLKALGADSRTIFLAYLAQIGIVAAIGVAAGLVIGALVPPAVGALAGDALPVRPGFALHPLPMVVAAAYGLLVALLFSLAPLARARAVTAASLFRGGVEPMAAPGGRVRLLQGGLALAIAALAILGADDRMIAAGFIAGVAGLLALLAGIGVAVRRIAAALPRPRRPLARLAIANLHRPGAPTGQLVVALGLGLTLFATLAVIETSLGASLTGAIPARAPSFFVLDLPKDDAARFRELVAARAPRAEVRTVPMLRGAVVEIGGRRVEEMKDIPSDAWMLRGDRGLTYAASLPAGSRVVEGKWWPGDYRGPPLVSIDVQAARALGLKIGDSLTVSVLGVEIPAHIASFREIEWDTMGFNFAILFAPGVLEAAPHTVSATIAVAPSEEPAISRAVTADFPSASLIRVKDVIGQVATVLGQMGLAIRAAGSVAVLAGIAVLVGAVAASRRQRVYDAVLLKLLGATRAQVLAAQALEFALLALALAILALVFGAAGGWYVVTRVLELEWAPDWRVVLATLALGGVGTLVIGLLATLPALNARPARALRDL</sequence>
<evidence type="ECO:0000313" key="9">
    <source>
        <dbReference type="EMBL" id="MBU3076306.1"/>
    </source>
</evidence>
<keyword evidence="2" id="KW-1003">Cell membrane</keyword>
<organism evidence="9 10">
    <name type="scientific">Sphingomonas quercus</name>
    <dbReference type="NCBI Taxonomy" id="2842451"/>
    <lineage>
        <taxon>Bacteria</taxon>
        <taxon>Pseudomonadati</taxon>
        <taxon>Pseudomonadota</taxon>
        <taxon>Alphaproteobacteria</taxon>
        <taxon>Sphingomonadales</taxon>
        <taxon>Sphingomonadaceae</taxon>
        <taxon>Sphingomonas</taxon>
    </lineage>
</organism>
<evidence type="ECO:0000313" key="10">
    <source>
        <dbReference type="Proteomes" id="UP000776276"/>
    </source>
</evidence>
<keyword evidence="10" id="KW-1185">Reference proteome</keyword>
<dbReference type="InterPro" id="IPR025857">
    <property type="entry name" value="MacB_PCD"/>
</dbReference>
<dbReference type="InterPro" id="IPR003838">
    <property type="entry name" value="ABC3_permease_C"/>
</dbReference>
<comment type="subcellular location">
    <subcellularLocation>
        <location evidence="1">Cell membrane</location>
        <topology evidence="1">Multi-pass membrane protein</topology>
    </subcellularLocation>
</comment>
<feature type="transmembrane region" description="Helical" evidence="6">
    <location>
        <begin position="797"/>
        <end position="821"/>
    </location>
</feature>
<feature type="transmembrane region" description="Helical" evidence="6">
    <location>
        <begin position="396"/>
        <end position="413"/>
    </location>
</feature>
<dbReference type="Proteomes" id="UP000776276">
    <property type="component" value="Unassembled WGS sequence"/>
</dbReference>
<feature type="transmembrane region" description="Helical" evidence="6">
    <location>
        <begin position="472"/>
        <end position="489"/>
    </location>
</feature>
<dbReference type="EMBL" id="JAHKRT010000001">
    <property type="protein sequence ID" value="MBU3076306.1"/>
    <property type="molecule type" value="Genomic_DNA"/>
</dbReference>
<feature type="transmembrane region" description="Helical" evidence="6">
    <location>
        <begin position="419"/>
        <end position="440"/>
    </location>
</feature>
<feature type="domain" description="ABC3 transporter permease C-terminal" evidence="7">
    <location>
        <begin position="713"/>
        <end position="822"/>
    </location>
</feature>
<feature type="domain" description="MacB-like periplasmic core" evidence="8">
    <location>
        <begin position="23"/>
        <end position="191"/>
    </location>
</feature>
<protein>
    <submittedName>
        <fullName evidence="9">FtsX-like permease family protein</fullName>
    </submittedName>
</protein>
<dbReference type="RefSeq" id="WP_216318263.1">
    <property type="nucleotide sequence ID" value="NZ_JAHKRT010000001.1"/>
</dbReference>
<dbReference type="PANTHER" id="PTHR30287">
    <property type="entry name" value="MEMBRANE COMPONENT OF PREDICTED ABC SUPERFAMILY METABOLITE UPTAKE TRANSPORTER"/>
    <property type="match status" value="1"/>
</dbReference>
<proteinExistence type="predicted"/>